<reference evidence="6 7" key="2">
    <citation type="submission" date="2013-02" db="EMBL/GenBank/DDBJ databases">
        <title>The Genome Sequence of Plasmodium falciparum Palo Alto/Uganda.</title>
        <authorList>
            <consortium name="The Broad Institute Genome Sequencing Platform"/>
            <consortium name="The Broad Institute Genome Sequencing Center for Infectious Disease"/>
            <person name="Neafsey D."/>
            <person name="Cheeseman I."/>
            <person name="Volkman S."/>
            <person name="Adams J."/>
            <person name="Walker B."/>
            <person name="Young S.K."/>
            <person name="Zeng Q."/>
            <person name="Gargeya S."/>
            <person name="Fitzgerald M."/>
            <person name="Haas B."/>
            <person name="Abouelleil A."/>
            <person name="Alvarado L."/>
            <person name="Arachchi H.M."/>
            <person name="Berlin A.M."/>
            <person name="Chapman S.B."/>
            <person name="Dewar J."/>
            <person name="Goldberg J."/>
            <person name="Griggs A."/>
            <person name="Gujja S."/>
            <person name="Hansen M."/>
            <person name="Howarth C."/>
            <person name="Imamovic A."/>
            <person name="Larimer J."/>
            <person name="McCowan C."/>
            <person name="Murphy C."/>
            <person name="Neiman D."/>
            <person name="Pearson M."/>
            <person name="Priest M."/>
            <person name="Roberts A."/>
            <person name="Saif S."/>
            <person name="Shea T."/>
            <person name="Sisk P."/>
            <person name="Sykes S."/>
            <person name="Wortman J."/>
            <person name="Nusbaum C."/>
            <person name="Birren B."/>
        </authorList>
    </citation>
    <scope>NUCLEOTIDE SEQUENCE [LARGE SCALE GENOMIC DNA]</scope>
    <source>
        <strain evidence="6 7">Palo Alto/Uganda</strain>
    </source>
</reference>
<dbReference type="OMA" id="FDFKPPF"/>
<evidence type="ECO:0000256" key="3">
    <source>
        <dbReference type="SAM" id="MobiDB-lite"/>
    </source>
</evidence>
<dbReference type="InterPro" id="IPR012981">
    <property type="entry name" value="PIH1_N"/>
</dbReference>
<evidence type="ECO:0000259" key="5">
    <source>
        <dbReference type="Pfam" id="PF08190"/>
    </source>
</evidence>
<feature type="region of interest" description="Disordered" evidence="3">
    <location>
        <begin position="442"/>
        <end position="462"/>
    </location>
</feature>
<protein>
    <submittedName>
        <fullName evidence="6">Uncharacterized protein</fullName>
    </submittedName>
</protein>
<feature type="domain" description="CHCH" evidence="4">
    <location>
        <begin position="537"/>
        <end position="569"/>
    </location>
</feature>
<dbReference type="Pfam" id="PF06747">
    <property type="entry name" value="CHCH"/>
    <property type="match status" value="1"/>
</dbReference>
<dbReference type="PANTHER" id="PTHR22997:SF0">
    <property type="entry name" value="PIH1 DOMAIN-CONTAINING PROTEIN 1"/>
    <property type="match status" value="1"/>
</dbReference>
<gene>
    <name evidence="6" type="ORF">PFUGPA_02083</name>
</gene>
<dbReference type="GO" id="GO:0005737">
    <property type="term" value="C:cytoplasm"/>
    <property type="evidence" value="ECO:0007669"/>
    <property type="project" value="TreeGrafter"/>
</dbReference>
<dbReference type="InterPro" id="IPR050734">
    <property type="entry name" value="PIH1/Kintoun_subfamily"/>
</dbReference>
<dbReference type="PANTHER" id="PTHR22997">
    <property type="entry name" value="PIH1 DOMAIN-CONTAINING PROTEIN 1"/>
    <property type="match status" value="1"/>
</dbReference>
<dbReference type="OrthoDB" id="5135119at2759"/>
<keyword evidence="2" id="KW-1015">Disulfide bond</keyword>
<dbReference type="EMBL" id="KI927329">
    <property type="protein sequence ID" value="ETW56039.1"/>
    <property type="molecule type" value="Genomic_DNA"/>
</dbReference>
<dbReference type="InterPro" id="IPR010625">
    <property type="entry name" value="CHCH"/>
</dbReference>
<proteinExistence type="inferred from homology"/>
<comment type="similarity">
    <text evidence="1">Belongs to the PIH1 family.</text>
</comment>
<accession>W4J1Y3</accession>
<evidence type="ECO:0000259" key="4">
    <source>
        <dbReference type="Pfam" id="PF06747"/>
    </source>
</evidence>
<dbReference type="Proteomes" id="UP000019103">
    <property type="component" value="Unassembled WGS sequence"/>
</dbReference>
<sequence length="571" mass="66376">MRDIYSKYLERVKRNIHFADQKSQDTSHSKTNVIRIRPIKGYVIKTYEKNGDKVYINICFSRLIPDFHLKTFPHLYNEEGLRIPISIGEEKKKQDRKGRKYRTYDIVLNNRVVSECLRNVKIKTIVAELVLEAVKNKYKLDLCTNLFLFPDHKYKGNHPDDHYIKYDQQHKIREVEEEHNTFFTDKDLDAYDKLIVTKPDWDMWFIPPKLLEDLKQGVKRFFIPYIRIFPLKGVINGLDFKPPNDKVNKEKHLVDTHKKRQILKSFFEEYNVELDDEFLKYQDIIKTVCVFQIPLHFFALLKKTIEYDIDKYNNLIPEIIELWISDDCLYIQFKKSPYFPDEKNPPCKSFSIRFPYYYDTSKAIAQFLYEFNLLNVIVPVSKLSSESLIFHDNKEDSDFSDKTFIQPDEASVTSILHAKIYMMNKCAFSILIGSRSSFLSRPGSRDMNRGNNTSAQNYSGSLGQHQSNKSGGFLSNMMGTVASGMASGVGFGVAQRAVDSILGARHVEVSHVNSNVDNQQLNQAAAINSEKNNMYKCKPFADELNQCLTRHSDISLCQNYADSLKSCQQSM</sequence>
<evidence type="ECO:0000256" key="1">
    <source>
        <dbReference type="ARBA" id="ARBA00008511"/>
    </source>
</evidence>
<organism evidence="6 7">
    <name type="scientific">Plasmodium falciparum (isolate Palo Alto / Uganda)</name>
    <dbReference type="NCBI Taxonomy" id="57270"/>
    <lineage>
        <taxon>Eukaryota</taxon>
        <taxon>Sar</taxon>
        <taxon>Alveolata</taxon>
        <taxon>Apicomplexa</taxon>
        <taxon>Aconoidasida</taxon>
        <taxon>Haemosporida</taxon>
        <taxon>Plasmodiidae</taxon>
        <taxon>Plasmodium</taxon>
        <taxon>Plasmodium (Laverania)</taxon>
    </lineage>
</organism>
<feature type="compositionally biased region" description="Polar residues" evidence="3">
    <location>
        <begin position="449"/>
        <end position="462"/>
    </location>
</feature>
<evidence type="ECO:0000256" key="2">
    <source>
        <dbReference type="ARBA" id="ARBA00023157"/>
    </source>
</evidence>
<feature type="domain" description="PIH1 N-terminal" evidence="5">
    <location>
        <begin position="27"/>
        <end position="171"/>
    </location>
</feature>
<evidence type="ECO:0000313" key="7">
    <source>
        <dbReference type="Proteomes" id="UP000019103"/>
    </source>
</evidence>
<name>W4J1Y3_PLAFP</name>
<dbReference type="Pfam" id="PF08190">
    <property type="entry name" value="PIH1"/>
    <property type="match status" value="1"/>
</dbReference>
<evidence type="ECO:0000313" key="6">
    <source>
        <dbReference type="EMBL" id="ETW56039.1"/>
    </source>
</evidence>
<dbReference type="AlphaFoldDB" id="W4J1Y3"/>
<reference evidence="6 7" key="1">
    <citation type="submission" date="2013-02" db="EMBL/GenBank/DDBJ databases">
        <title>The Genome Annotation of Plasmodium falciparum Palo Alto/Uganda.</title>
        <authorList>
            <consortium name="The Broad Institute Genome Sequencing Platform"/>
            <consortium name="The Broad Institute Genome Sequencing Center for Infectious Disease"/>
            <person name="Neafsey D."/>
            <person name="Hoffman S."/>
            <person name="Volkman S."/>
            <person name="Rosenthal P."/>
            <person name="Walker B."/>
            <person name="Young S.K."/>
            <person name="Zeng Q."/>
            <person name="Gargeya S."/>
            <person name="Fitzgerald M."/>
            <person name="Haas B."/>
            <person name="Abouelleil A."/>
            <person name="Allen A.W."/>
            <person name="Alvarado L."/>
            <person name="Arachchi H.M."/>
            <person name="Berlin A.M."/>
            <person name="Chapman S.B."/>
            <person name="Gainer-Dewar J."/>
            <person name="Goldberg J."/>
            <person name="Griggs A."/>
            <person name="Gujja S."/>
            <person name="Hansen M."/>
            <person name="Howarth C."/>
            <person name="Imamovic A."/>
            <person name="Ireland A."/>
            <person name="Larimer J."/>
            <person name="McCowan C."/>
            <person name="Murphy C."/>
            <person name="Pearson M."/>
            <person name="Poon T.W."/>
            <person name="Priest M."/>
            <person name="Roberts A."/>
            <person name="Saif S."/>
            <person name="Shea T."/>
            <person name="Sisk P."/>
            <person name="Sykes S."/>
            <person name="Wortman J."/>
            <person name="Nusbaum C."/>
            <person name="Birren B."/>
        </authorList>
    </citation>
    <scope>NUCLEOTIDE SEQUENCE [LARGE SCALE GENOMIC DNA]</scope>
    <source>
        <strain evidence="6 7">Palo Alto/Uganda</strain>
    </source>
</reference>